<accession>A0ABY8WGL7</accession>
<evidence type="ECO:0000313" key="1">
    <source>
        <dbReference type="EMBL" id="WIM96970.1"/>
    </source>
</evidence>
<name>A0ABY8WGL7_9ACTN</name>
<keyword evidence="2" id="KW-1185">Reference proteome</keyword>
<protein>
    <recommendedName>
        <fullName evidence="3">Translation initiation factor 2</fullName>
    </recommendedName>
</protein>
<reference evidence="1 2" key="1">
    <citation type="submission" date="2023-06" db="EMBL/GenBank/DDBJ databases">
        <authorList>
            <person name="Yushchuk O."/>
            <person name="Binda E."/>
            <person name="Ruckert-Reed C."/>
            <person name="Fedorenko V."/>
            <person name="Kalinowski J."/>
            <person name="Marinelli F."/>
        </authorList>
    </citation>
    <scope>NUCLEOTIDE SEQUENCE [LARGE SCALE GENOMIC DNA]</scope>
    <source>
        <strain evidence="1 2">NRRL 3884</strain>
    </source>
</reference>
<proteinExistence type="predicted"/>
<dbReference type="RefSeq" id="WP_284918305.1">
    <property type="nucleotide sequence ID" value="NZ_CP126980.1"/>
</dbReference>
<gene>
    <name evidence="1" type="ORF">ACTOB_000452</name>
</gene>
<organism evidence="1 2">
    <name type="scientific">Actinoplanes oblitus</name>
    <dbReference type="NCBI Taxonomy" id="3040509"/>
    <lineage>
        <taxon>Bacteria</taxon>
        <taxon>Bacillati</taxon>
        <taxon>Actinomycetota</taxon>
        <taxon>Actinomycetes</taxon>
        <taxon>Micromonosporales</taxon>
        <taxon>Micromonosporaceae</taxon>
        <taxon>Actinoplanes</taxon>
    </lineage>
</organism>
<sequence>MVARTVTALTRLLDVVSLIAADRRIQIVFTVDDERPAIFEAGTTALLDDLAPRRIPWPRARKTRFDLILSASENDGLSDLDGPILLLPHGLAFQKYYPGSEVVAGLDPARLPPTGAVTVGLSHPAQRPPAGAPGAVLGDPAWGRMLAGRHRRGGYRAAFGATGRRLIVLASTWGPDSLLGACPELPERLVAQLPMDEYRVVAVLHPGVWAEHGPWQVRAWLAPASGAGLRVLDPDTTWQAALLAADCVLADHGSLAGYAALADVPVLLGPRLSGTTVPGSVADRLGERCARLVAHADLRAQVDAAIRDHDAGAHRAVLGEAVTEPEATASRLRSWLYRAMELPEPPFPAEFPPPPVPVVEAPPAGAWVAGAGAEAGLVTITRFPALGAVHEELPYRHVVARLEHATATQVAGAAVLGVDAVPEEDPFPHWPHALLIASAGDDGCRVWTRDGRAALLRAGDPAVDPWALASWAYRRLRRAEPLAGTHRLRLGRRIVTLRAEGC</sequence>
<evidence type="ECO:0000313" key="2">
    <source>
        <dbReference type="Proteomes" id="UP001240150"/>
    </source>
</evidence>
<dbReference type="Proteomes" id="UP001240150">
    <property type="component" value="Chromosome"/>
</dbReference>
<dbReference type="EMBL" id="CP126980">
    <property type="protein sequence ID" value="WIM96970.1"/>
    <property type="molecule type" value="Genomic_DNA"/>
</dbReference>
<evidence type="ECO:0008006" key="3">
    <source>
        <dbReference type="Google" id="ProtNLM"/>
    </source>
</evidence>